<evidence type="ECO:0000256" key="8">
    <source>
        <dbReference type="ARBA" id="ARBA00013227"/>
    </source>
</evidence>
<evidence type="ECO:0000256" key="1">
    <source>
        <dbReference type="ARBA" id="ARBA00001589"/>
    </source>
</evidence>
<protein>
    <recommendedName>
        <fullName evidence="9">Regucalcin</fullName>
        <ecNumber evidence="8">3.1.1.17</ecNumber>
    </recommendedName>
    <alternativeName>
        <fullName evidence="14">Gluconolactonase</fullName>
    </alternativeName>
</protein>
<organism evidence="16 17">
    <name type="scientific">Diabrotica virgifera virgifera</name>
    <name type="common">western corn rootworm</name>
    <dbReference type="NCBI Taxonomy" id="50390"/>
    <lineage>
        <taxon>Eukaryota</taxon>
        <taxon>Metazoa</taxon>
        <taxon>Ecdysozoa</taxon>
        <taxon>Arthropoda</taxon>
        <taxon>Hexapoda</taxon>
        <taxon>Insecta</taxon>
        <taxon>Pterygota</taxon>
        <taxon>Neoptera</taxon>
        <taxon>Endopterygota</taxon>
        <taxon>Coleoptera</taxon>
        <taxon>Polyphaga</taxon>
        <taxon>Cucujiformia</taxon>
        <taxon>Chrysomeloidea</taxon>
        <taxon>Chrysomelidae</taxon>
        <taxon>Galerucinae</taxon>
        <taxon>Diabroticina</taxon>
        <taxon>Diabroticites</taxon>
        <taxon>Diabrotica</taxon>
    </lineage>
</organism>
<reference evidence="16" key="1">
    <citation type="submission" date="2025-05" db="UniProtKB">
        <authorList>
            <consortium name="EnsemblMetazoa"/>
        </authorList>
    </citation>
    <scope>IDENTIFICATION</scope>
</reference>
<evidence type="ECO:0000256" key="2">
    <source>
        <dbReference type="ARBA" id="ARBA00001913"/>
    </source>
</evidence>
<dbReference type="Pfam" id="PF08450">
    <property type="entry name" value="SGL"/>
    <property type="match status" value="1"/>
</dbReference>
<dbReference type="Gene3D" id="2.120.10.30">
    <property type="entry name" value="TolB, C-terminal domain"/>
    <property type="match status" value="1"/>
</dbReference>
<dbReference type="PANTHER" id="PTHR10907:SF47">
    <property type="entry name" value="REGUCALCIN"/>
    <property type="match status" value="1"/>
</dbReference>
<comment type="cofactor">
    <cofactor evidence="4">
        <name>Mg(2+)</name>
        <dbReference type="ChEBI" id="CHEBI:18420"/>
    </cofactor>
</comment>
<evidence type="ECO:0000256" key="3">
    <source>
        <dbReference type="ARBA" id="ARBA00001936"/>
    </source>
</evidence>
<keyword evidence="13" id="KW-0106">Calcium</keyword>
<evidence type="ECO:0000256" key="7">
    <source>
        <dbReference type="ARBA" id="ARBA00008853"/>
    </source>
</evidence>
<evidence type="ECO:0000256" key="5">
    <source>
        <dbReference type="ARBA" id="ARBA00001947"/>
    </source>
</evidence>
<evidence type="ECO:0000259" key="15">
    <source>
        <dbReference type="Pfam" id="PF08450"/>
    </source>
</evidence>
<comment type="cofactor">
    <cofactor evidence="5">
        <name>Zn(2+)</name>
        <dbReference type="ChEBI" id="CHEBI:29105"/>
    </cofactor>
</comment>
<evidence type="ECO:0000313" key="17">
    <source>
        <dbReference type="Proteomes" id="UP001652700"/>
    </source>
</evidence>
<dbReference type="EnsemblMetazoa" id="XM_050658554.1">
    <property type="protein sequence ID" value="XP_050514511.1"/>
    <property type="gene ID" value="LOC126889872"/>
</dbReference>
<dbReference type="InterPro" id="IPR008367">
    <property type="entry name" value="Regucalcin"/>
</dbReference>
<dbReference type="InterPro" id="IPR013658">
    <property type="entry name" value="SGL"/>
</dbReference>
<dbReference type="Proteomes" id="UP001652700">
    <property type="component" value="Unplaced"/>
</dbReference>
<evidence type="ECO:0000256" key="11">
    <source>
        <dbReference type="ARBA" id="ARBA00022723"/>
    </source>
</evidence>
<dbReference type="PRINTS" id="PR01791">
    <property type="entry name" value="REGUCALCIN"/>
</dbReference>
<dbReference type="EC" id="3.1.1.17" evidence="8"/>
<comment type="cofactor">
    <cofactor evidence="2">
        <name>Ca(2+)</name>
        <dbReference type="ChEBI" id="CHEBI:29108"/>
    </cofactor>
</comment>
<evidence type="ECO:0000256" key="6">
    <source>
        <dbReference type="ARBA" id="ARBA00004496"/>
    </source>
</evidence>
<sequence>MQLVKITTVIYILFFKYCYTYVIEKVTKALQHAEGPFWCPETRNLLYVDTFKSTLHRINIDNKKEKQPILLKNHRSIGFVIPINCTKERYLVFADHDVYDLRWSSNMTLLKKILTIEENKPKNQFNEGKADNRGRVWAGTLTRMENLGVALGGGSLYMIDNKLKVNLKLTNLSISNGLVWNKNFTKFYFIDSQTKNVDEYNYKEKSGTISKRRTVINIEDAGFEGIPDGLNIDLNGNLWVALFGGHYVLQVHPVTGEIIRKIKMPATYITSVIWGGNNFETLFVSTSRLWLNREQLEKEPDAGSIFAVKGLGVKGLRLNMAKIKNMKA</sequence>
<evidence type="ECO:0000256" key="14">
    <source>
        <dbReference type="ARBA" id="ARBA00032464"/>
    </source>
</evidence>
<comment type="subcellular location">
    <subcellularLocation>
        <location evidence="6">Cytoplasm</location>
    </subcellularLocation>
</comment>
<comment type="catalytic activity">
    <reaction evidence="1">
        <text>D-glucono-1,5-lactone + H2O = D-gluconate + H(+)</text>
        <dbReference type="Rhea" id="RHEA:10440"/>
        <dbReference type="ChEBI" id="CHEBI:15377"/>
        <dbReference type="ChEBI" id="CHEBI:15378"/>
        <dbReference type="ChEBI" id="CHEBI:16217"/>
        <dbReference type="ChEBI" id="CHEBI:18391"/>
        <dbReference type="EC" id="3.1.1.17"/>
    </reaction>
</comment>
<dbReference type="InterPro" id="IPR011042">
    <property type="entry name" value="6-blade_b-propeller_TolB-like"/>
</dbReference>
<evidence type="ECO:0000256" key="10">
    <source>
        <dbReference type="ARBA" id="ARBA00022490"/>
    </source>
</evidence>
<dbReference type="RefSeq" id="XP_050514511.1">
    <property type="nucleotide sequence ID" value="XM_050658554.1"/>
</dbReference>
<keyword evidence="17" id="KW-1185">Reference proteome</keyword>
<keyword evidence="10" id="KW-0963">Cytoplasm</keyword>
<comment type="cofactor">
    <cofactor evidence="3">
        <name>Mn(2+)</name>
        <dbReference type="ChEBI" id="CHEBI:29035"/>
    </cofactor>
</comment>
<evidence type="ECO:0000313" key="16">
    <source>
        <dbReference type="EnsemblMetazoa" id="XP_050514511.1"/>
    </source>
</evidence>
<dbReference type="PANTHER" id="PTHR10907">
    <property type="entry name" value="REGUCALCIN"/>
    <property type="match status" value="1"/>
</dbReference>
<dbReference type="InterPro" id="IPR005511">
    <property type="entry name" value="SMP-30"/>
</dbReference>
<dbReference type="PRINTS" id="PR01790">
    <property type="entry name" value="SMP30FAMILY"/>
</dbReference>
<comment type="similarity">
    <text evidence="7">Belongs to the SMP-30/CGR1 family.</text>
</comment>
<proteinExistence type="inferred from homology"/>
<dbReference type="GeneID" id="126889872"/>
<feature type="domain" description="SMP-30/Gluconolactonase/LRE-like region" evidence="15">
    <location>
        <begin position="33"/>
        <end position="287"/>
    </location>
</feature>
<accession>A0ABM5KWE5</accession>
<evidence type="ECO:0000256" key="9">
    <source>
        <dbReference type="ARBA" id="ARBA00016808"/>
    </source>
</evidence>
<dbReference type="SUPFAM" id="SSF63829">
    <property type="entry name" value="Calcium-dependent phosphotriesterase"/>
    <property type="match status" value="1"/>
</dbReference>
<keyword evidence="11" id="KW-0479">Metal-binding</keyword>
<evidence type="ECO:0000256" key="4">
    <source>
        <dbReference type="ARBA" id="ARBA00001946"/>
    </source>
</evidence>
<evidence type="ECO:0000256" key="13">
    <source>
        <dbReference type="ARBA" id="ARBA00022837"/>
    </source>
</evidence>
<evidence type="ECO:0000256" key="12">
    <source>
        <dbReference type="ARBA" id="ARBA00022801"/>
    </source>
</evidence>
<keyword evidence="12" id="KW-0378">Hydrolase</keyword>
<name>A0ABM5KWE5_DIAVI</name>